<dbReference type="InterPro" id="IPR036259">
    <property type="entry name" value="MFS_trans_sf"/>
</dbReference>
<dbReference type="SUPFAM" id="SSF103473">
    <property type="entry name" value="MFS general substrate transporter"/>
    <property type="match status" value="1"/>
</dbReference>
<dbReference type="InterPro" id="IPR001958">
    <property type="entry name" value="Tet-R_TetA/multi-R_MdtG-like"/>
</dbReference>
<dbReference type="AlphaFoldDB" id="A0A813T0E9"/>
<comment type="similarity">
    <text evidence="2">Belongs to the major facilitator superfamily. Vesicular transporter family.</text>
</comment>
<keyword evidence="6 9" id="KW-1133">Transmembrane helix</keyword>
<evidence type="ECO:0000256" key="4">
    <source>
        <dbReference type="ARBA" id="ARBA00022692"/>
    </source>
</evidence>
<keyword evidence="7 9" id="KW-0472">Membrane</keyword>
<gene>
    <name evidence="11" type="ORF">OXX778_LOCUS6781</name>
</gene>
<comment type="caution">
    <text evidence="11">The sequence shown here is derived from an EMBL/GenBank/DDBJ whole genome shotgun (WGS) entry which is preliminary data.</text>
</comment>
<accession>A0A813T0E9</accession>
<evidence type="ECO:0000256" key="7">
    <source>
        <dbReference type="ARBA" id="ARBA00023136"/>
    </source>
</evidence>
<feature type="transmembrane region" description="Helical" evidence="9">
    <location>
        <begin position="249"/>
        <end position="267"/>
    </location>
</feature>
<dbReference type="Pfam" id="PF07690">
    <property type="entry name" value="MFS_1"/>
    <property type="match status" value="1"/>
</dbReference>
<name>A0A813T0E9_9BILA</name>
<dbReference type="OrthoDB" id="5086884at2759"/>
<dbReference type="GO" id="GO:0030672">
    <property type="term" value="C:synaptic vesicle membrane"/>
    <property type="evidence" value="ECO:0007669"/>
    <property type="project" value="TreeGrafter"/>
</dbReference>
<dbReference type="EMBL" id="CAJNOC010000824">
    <property type="protein sequence ID" value="CAF0807189.1"/>
    <property type="molecule type" value="Genomic_DNA"/>
</dbReference>
<evidence type="ECO:0000256" key="1">
    <source>
        <dbReference type="ARBA" id="ARBA00004141"/>
    </source>
</evidence>
<reference evidence="11" key="1">
    <citation type="submission" date="2021-02" db="EMBL/GenBank/DDBJ databases">
        <authorList>
            <person name="Nowell W R."/>
        </authorList>
    </citation>
    <scope>NUCLEOTIDE SEQUENCE</scope>
    <source>
        <strain evidence="11">Ploen Becks lab</strain>
    </source>
</reference>
<dbReference type="GO" id="GO:0043195">
    <property type="term" value="C:terminal bouton"/>
    <property type="evidence" value="ECO:0007669"/>
    <property type="project" value="TreeGrafter"/>
</dbReference>
<dbReference type="InterPro" id="IPR011701">
    <property type="entry name" value="MFS"/>
</dbReference>
<comment type="subcellular location">
    <subcellularLocation>
        <location evidence="1">Membrane</location>
        <topology evidence="1">Multi-pass membrane protein</topology>
    </subcellularLocation>
</comment>
<keyword evidence="5" id="KW-0532">Neurotransmitter transport</keyword>
<evidence type="ECO:0000256" key="3">
    <source>
        <dbReference type="ARBA" id="ARBA00022448"/>
    </source>
</evidence>
<evidence type="ECO:0000313" key="12">
    <source>
        <dbReference type="Proteomes" id="UP000663879"/>
    </source>
</evidence>
<evidence type="ECO:0000313" key="11">
    <source>
        <dbReference type="EMBL" id="CAF0807189.1"/>
    </source>
</evidence>
<feature type="transmembrane region" description="Helical" evidence="9">
    <location>
        <begin position="279"/>
        <end position="299"/>
    </location>
</feature>
<dbReference type="PANTHER" id="PTHR23506">
    <property type="entry name" value="GH10249P"/>
    <property type="match status" value="1"/>
</dbReference>
<evidence type="ECO:0000256" key="5">
    <source>
        <dbReference type="ARBA" id="ARBA00022775"/>
    </source>
</evidence>
<evidence type="ECO:0000256" key="8">
    <source>
        <dbReference type="SAM" id="MobiDB-lite"/>
    </source>
</evidence>
<feature type="transmembrane region" description="Helical" evidence="9">
    <location>
        <begin position="320"/>
        <end position="338"/>
    </location>
</feature>
<keyword evidence="3" id="KW-0813">Transport</keyword>
<feature type="transmembrane region" description="Helical" evidence="9">
    <location>
        <begin position="53"/>
        <end position="76"/>
    </location>
</feature>
<dbReference type="PROSITE" id="PS50850">
    <property type="entry name" value="MFS"/>
    <property type="match status" value="1"/>
</dbReference>
<dbReference type="InterPro" id="IPR020846">
    <property type="entry name" value="MFS_dom"/>
</dbReference>
<proteinExistence type="inferred from homology"/>
<feature type="transmembrane region" description="Helical" evidence="9">
    <location>
        <begin position="383"/>
        <end position="403"/>
    </location>
</feature>
<protein>
    <recommendedName>
        <fullName evidence="10">Major facilitator superfamily (MFS) profile domain-containing protein</fullName>
    </recommendedName>
</protein>
<feature type="transmembrane region" description="Helical" evidence="9">
    <location>
        <begin position="449"/>
        <end position="471"/>
    </location>
</feature>
<dbReference type="CDD" id="cd17384">
    <property type="entry name" value="MFS_SLC18A1_2_VAT1_2"/>
    <property type="match status" value="1"/>
</dbReference>
<dbReference type="Proteomes" id="UP000663879">
    <property type="component" value="Unassembled WGS sequence"/>
</dbReference>
<keyword evidence="12" id="KW-1185">Reference proteome</keyword>
<dbReference type="Gene3D" id="1.20.1250.20">
    <property type="entry name" value="MFS general substrate transporter like domains"/>
    <property type="match status" value="1"/>
</dbReference>
<dbReference type="FunFam" id="1.20.1250.20:FF:000145">
    <property type="entry name" value="Chromaffin granule amine transporter"/>
    <property type="match status" value="1"/>
</dbReference>
<feature type="transmembrane region" description="Helical" evidence="9">
    <location>
        <begin position="185"/>
        <end position="207"/>
    </location>
</feature>
<dbReference type="NCBIfam" id="TIGR00880">
    <property type="entry name" value="2_A_01_02"/>
    <property type="match status" value="1"/>
</dbReference>
<feature type="compositionally biased region" description="Polar residues" evidence="8">
    <location>
        <begin position="1"/>
        <end position="25"/>
    </location>
</feature>
<dbReference type="InterPro" id="IPR050930">
    <property type="entry name" value="MFS_Vesicular_Transporter"/>
</dbReference>
<evidence type="ECO:0000256" key="6">
    <source>
        <dbReference type="ARBA" id="ARBA00022989"/>
    </source>
</evidence>
<dbReference type="GO" id="GO:0005335">
    <property type="term" value="F:serotonin:sodium:chloride symporter activity"/>
    <property type="evidence" value="ECO:0007669"/>
    <property type="project" value="TreeGrafter"/>
</dbReference>
<organism evidence="11 12">
    <name type="scientific">Brachionus calyciflorus</name>
    <dbReference type="NCBI Taxonomy" id="104777"/>
    <lineage>
        <taxon>Eukaryota</taxon>
        <taxon>Metazoa</taxon>
        <taxon>Spiralia</taxon>
        <taxon>Gnathifera</taxon>
        <taxon>Rotifera</taxon>
        <taxon>Eurotatoria</taxon>
        <taxon>Monogononta</taxon>
        <taxon>Pseudotrocha</taxon>
        <taxon>Ploima</taxon>
        <taxon>Brachionidae</taxon>
        <taxon>Brachionus</taxon>
    </lineage>
</organism>
<evidence type="ECO:0000256" key="2">
    <source>
        <dbReference type="ARBA" id="ARBA00006829"/>
    </source>
</evidence>
<feature type="domain" description="Major facilitator superfamily (MFS) profile" evidence="10">
    <location>
        <begin position="54"/>
        <end position="504"/>
    </location>
</feature>
<evidence type="ECO:0000256" key="9">
    <source>
        <dbReference type="SAM" id="Phobius"/>
    </source>
</evidence>
<evidence type="ECO:0000259" key="10">
    <source>
        <dbReference type="PROSITE" id="PS50850"/>
    </source>
</evidence>
<feature type="transmembrane region" description="Helical" evidence="9">
    <location>
        <begin position="477"/>
        <end position="498"/>
    </location>
</feature>
<keyword evidence="4 9" id="KW-0812">Transmembrane</keyword>
<dbReference type="GO" id="GO:0042910">
    <property type="term" value="F:xenobiotic transmembrane transporter activity"/>
    <property type="evidence" value="ECO:0007669"/>
    <property type="project" value="InterPro"/>
</dbReference>
<feature type="transmembrane region" description="Helical" evidence="9">
    <location>
        <begin position="358"/>
        <end position="376"/>
    </location>
</feature>
<feature type="region of interest" description="Disordered" evidence="8">
    <location>
        <begin position="1"/>
        <end position="31"/>
    </location>
</feature>
<dbReference type="PANTHER" id="PTHR23506:SF23">
    <property type="entry name" value="GH10249P"/>
    <property type="match status" value="1"/>
</dbReference>
<sequence>MNVSPTSNENIKSVNGNNLPQINEPNTRRNQEKEKMSFSIFELIHKCRNSRKLVLLVVFIALFFDNMLLTTVVPIIPDYLFALEHPNETVEVQTLLRMRNLTYISDDEYKTRFAIEENMSDLERQIQKERNIEKLKLEEKAKIVAENWKKVQMNKLNTKVGLMFASKPVVQLMVNPFIGPLTHKIGYSIPMFTGFIIMFLSTITFAFSQSYTLLFVARAVQGIGSACSSVAGLGMLADTYPDDEERGKAMGIALGGLAMGVLVGPPFGGIVYEFLGKEAPFIILASLGILDGVLQLLILQPSVQKETVEGAPLRKLISDPYILIAAGAISFGNMGIAMMEPSLPIWMINTMHSENWQLGAAFLPASISYLLGTNLFGRIAFKYGRWLCSMIGLIVIGIALMMVPLATSIYGLIIPNGMLGFAIGMVDATMMPEMGHLVDIRHSSVYGSVYAIADVAFCLGFAIGPALSGVIVSNFGFRFMLFIVAIIGIAYAPLMLFLKNPPAKEENMSLIMNERSQTIKYVSYNDRNKSSEVISDSDDF</sequence>
<dbReference type="GO" id="GO:0015842">
    <property type="term" value="P:aminergic neurotransmitter loading into synaptic vesicle"/>
    <property type="evidence" value="ECO:0007669"/>
    <property type="project" value="TreeGrafter"/>
</dbReference>